<reference evidence="11" key="1">
    <citation type="submission" date="2022-07" db="EMBL/GenBank/DDBJ databases">
        <title>Complete Genome Sequence of the Radioresistant Bacterium Deinococcus aetherius ST0316, Isolated from the Air Dust collected in Lower Stratosphere above Japan.</title>
        <authorList>
            <person name="Satoh K."/>
            <person name="Hagiwara K."/>
            <person name="Katsumata K."/>
            <person name="Kubo A."/>
            <person name="Yokobori S."/>
            <person name="Yamagishi A."/>
            <person name="Oono Y."/>
            <person name="Narumi I."/>
        </authorList>
    </citation>
    <scope>NUCLEOTIDE SEQUENCE</scope>
    <source>
        <strain evidence="11">ST0316</strain>
    </source>
</reference>
<dbReference type="InterPro" id="IPR003594">
    <property type="entry name" value="HATPase_dom"/>
</dbReference>
<comment type="catalytic activity">
    <reaction evidence="1">
        <text>ATP + protein L-histidine = ADP + protein N-phospho-L-histidine.</text>
        <dbReference type="EC" id="2.7.13.3"/>
    </reaction>
</comment>
<dbReference type="InterPro" id="IPR003661">
    <property type="entry name" value="HisK_dim/P_dom"/>
</dbReference>
<proteinExistence type="predicted"/>
<dbReference type="SMART" id="SM00387">
    <property type="entry name" value="HATPase_c"/>
    <property type="match status" value="1"/>
</dbReference>
<evidence type="ECO:0000256" key="6">
    <source>
        <dbReference type="ARBA" id="ARBA00022777"/>
    </source>
</evidence>
<dbReference type="InterPro" id="IPR050736">
    <property type="entry name" value="Sensor_HK_Regulatory"/>
</dbReference>
<protein>
    <recommendedName>
        <fullName evidence="3">histidine kinase</fullName>
        <ecNumber evidence="3">2.7.13.3</ecNumber>
    </recommendedName>
</protein>
<dbReference type="PANTHER" id="PTHR43711:SF1">
    <property type="entry name" value="HISTIDINE KINASE 1"/>
    <property type="match status" value="1"/>
</dbReference>
<dbReference type="InterPro" id="IPR005467">
    <property type="entry name" value="His_kinase_dom"/>
</dbReference>
<dbReference type="EMBL" id="AP026560">
    <property type="protein sequence ID" value="BDP41016.1"/>
    <property type="molecule type" value="Genomic_DNA"/>
</dbReference>
<dbReference type="PROSITE" id="PS50109">
    <property type="entry name" value="HIS_KIN"/>
    <property type="match status" value="1"/>
</dbReference>
<evidence type="ECO:0000313" key="12">
    <source>
        <dbReference type="Proteomes" id="UP001064971"/>
    </source>
</evidence>
<dbReference type="InterPro" id="IPR003660">
    <property type="entry name" value="HAMP_dom"/>
</dbReference>
<evidence type="ECO:0000256" key="7">
    <source>
        <dbReference type="ARBA" id="ARBA00023012"/>
    </source>
</evidence>
<dbReference type="Gene3D" id="3.30.565.10">
    <property type="entry name" value="Histidine kinase-like ATPase, C-terminal domain"/>
    <property type="match status" value="1"/>
</dbReference>
<comment type="subcellular location">
    <subcellularLocation>
        <location evidence="2">Membrane</location>
    </subcellularLocation>
</comment>
<accession>A0ABN6RFJ6</accession>
<dbReference type="InterPro" id="IPR036097">
    <property type="entry name" value="HisK_dim/P_sf"/>
</dbReference>
<dbReference type="SUPFAM" id="SSF55874">
    <property type="entry name" value="ATPase domain of HSP90 chaperone/DNA topoisomerase II/histidine kinase"/>
    <property type="match status" value="1"/>
</dbReference>
<dbReference type="CDD" id="cd16922">
    <property type="entry name" value="HATPase_EvgS-ArcB-TorS-like"/>
    <property type="match status" value="1"/>
</dbReference>
<evidence type="ECO:0000256" key="4">
    <source>
        <dbReference type="ARBA" id="ARBA00022553"/>
    </source>
</evidence>
<dbReference type="SUPFAM" id="SSF47384">
    <property type="entry name" value="Homodimeric domain of signal transducing histidine kinase"/>
    <property type="match status" value="1"/>
</dbReference>
<evidence type="ECO:0000256" key="2">
    <source>
        <dbReference type="ARBA" id="ARBA00004370"/>
    </source>
</evidence>
<dbReference type="SUPFAM" id="SSF158472">
    <property type="entry name" value="HAMP domain-like"/>
    <property type="match status" value="1"/>
</dbReference>
<name>A0ABN6RFJ6_9DEIO</name>
<evidence type="ECO:0000259" key="9">
    <source>
        <dbReference type="PROSITE" id="PS50109"/>
    </source>
</evidence>
<feature type="domain" description="Histidine kinase" evidence="9">
    <location>
        <begin position="148"/>
        <end position="362"/>
    </location>
</feature>
<dbReference type="EC" id="2.7.13.3" evidence="3"/>
<evidence type="ECO:0000313" key="11">
    <source>
        <dbReference type="EMBL" id="BDP41016.1"/>
    </source>
</evidence>
<dbReference type="Proteomes" id="UP001064971">
    <property type="component" value="Chromosome"/>
</dbReference>
<dbReference type="SMART" id="SM00304">
    <property type="entry name" value="HAMP"/>
    <property type="match status" value="1"/>
</dbReference>
<dbReference type="CDD" id="cd00082">
    <property type="entry name" value="HisKA"/>
    <property type="match status" value="1"/>
</dbReference>
<keyword evidence="12" id="KW-1185">Reference proteome</keyword>
<dbReference type="Gene3D" id="1.10.287.130">
    <property type="match status" value="1"/>
</dbReference>
<evidence type="ECO:0000256" key="1">
    <source>
        <dbReference type="ARBA" id="ARBA00000085"/>
    </source>
</evidence>
<dbReference type="Pfam" id="PF00672">
    <property type="entry name" value="HAMP"/>
    <property type="match status" value="1"/>
</dbReference>
<keyword evidence="8" id="KW-1133">Transmembrane helix</keyword>
<dbReference type="InterPro" id="IPR036890">
    <property type="entry name" value="HATPase_C_sf"/>
</dbReference>
<evidence type="ECO:0000256" key="8">
    <source>
        <dbReference type="SAM" id="Phobius"/>
    </source>
</evidence>
<gene>
    <name evidence="11" type="ORF">DAETH_09850</name>
</gene>
<organism evidence="11 12">
    <name type="scientific">Deinococcus aetherius</name>
    <dbReference type="NCBI Taxonomy" id="200252"/>
    <lineage>
        <taxon>Bacteria</taxon>
        <taxon>Thermotogati</taxon>
        <taxon>Deinococcota</taxon>
        <taxon>Deinococci</taxon>
        <taxon>Deinococcales</taxon>
        <taxon>Deinococcaceae</taxon>
        <taxon>Deinococcus</taxon>
    </lineage>
</organism>
<keyword evidence="5" id="KW-0808">Transferase</keyword>
<keyword evidence="7" id="KW-0902">Two-component regulatory system</keyword>
<dbReference type="Gene3D" id="6.10.340.10">
    <property type="match status" value="1"/>
</dbReference>
<dbReference type="CDD" id="cd06225">
    <property type="entry name" value="HAMP"/>
    <property type="match status" value="1"/>
</dbReference>
<keyword evidence="6 11" id="KW-0418">Kinase</keyword>
<dbReference type="SMART" id="SM00388">
    <property type="entry name" value="HisKA"/>
    <property type="match status" value="1"/>
</dbReference>
<dbReference type="Pfam" id="PF02518">
    <property type="entry name" value="HATPase_c"/>
    <property type="match status" value="1"/>
</dbReference>
<evidence type="ECO:0000256" key="5">
    <source>
        <dbReference type="ARBA" id="ARBA00022679"/>
    </source>
</evidence>
<dbReference type="PANTHER" id="PTHR43711">
    <property type="entry name" value="TWO-COMPONENT HISTIDINE KINASE"/>
    <property type="match status" value="1"/>
</dbReference>
<evidence type="ECO:0000256" key="3">
    <source>
        <dbReference type="ARBA" id="ARBA00012438"/>
    </source>
</evidence>
<dbReference type="InterPro" id="IPR004358">
    <property type="entry name" value="Sig_transdc_His_kin-like_C"/>
</dbReference>
<feature type="domain" description="HAMP" evidence="10">
    <location>
        <begin position="88"/>
        <end position="140"/>
    </location>
</feature>
<dbReference type="PROSITE" id="PS50885">
    <property type="entry name" value="HAMP"/>
    <property type="match status" value="1"/>
</dbReference>
<dbReference type="RefSeq" id="WP_264776809.1">
    <property type="nucleotide sequence ID" value="NZ_AP026560.1"/>
</dbReference>
<dbReference type="Pfam" id="PF00512">
    <property type="entry name" value="HisKA"/>
    <property type="match status" value="1"/>
</dbReference>
<keyword evidence="8" id="KW-0812">Transmembrane</keyword>
<dbReference type="PRINTS" id="PR00344">
    <property type="entry name" value="BCTRLSENSOR"/>
</dbReference>
<sequence length="377" mass="40817">MRFFPRLLLSHLLVIGLALGGLFLSAEWIAPAFYRSHVEQMVRLLGPEGASLRPDLEMGMRMTLTRALLASLPLAVLVAAGTALLSSRRVVRGVQLLREGSRDLASGEYARRLPEEGRDELADLARNFNRMAAALERVEQGRVELIGNVAHELRAPLAALRGYADAMTDGVMSPEHAARSLVREVGAMERLVRDLSLVSRVEAGAVELHPSVFAPSALLLATQERFEDAFAAKGVTLEVRHASNLPEVRADLERASQVLTNLLSNALRHTPEGGRVEVEAERASVCVRFRVTDTGTGIAPEHLGRIFERFYRGDPARSRLDGGSGVGLTIARGLTEGMGGRLEVASRPGEGSTFTFTLPLASVPPPSMPRREASAQL</sequence>
<keyword evidence="4" id="KW-0597">Phosphoprotein</keyword>
<evidence type="ECO:0000259" key="10">
    <source>
        <dbReference type="PROSITE" id="PS50885"/>
    </source>
</evidence>
<keyword evidence="8" id="KW-0472">Membrane</keyword>
<dbReference type="GO" id="GO:0016301">
    <property type="term" value="F:kinase activity"/>
    <property type="evidence" value="ECO:0007669"/>
    <property type="project" value="UniProtKB-KW"/>
</dbReference>
<feature type="transmembrane region" description="Helical" evidence="8">
    <location>
        <begin position="64"/>
        <end position="85"/>
    </location>
</feature>